<protein>
    <submittedName>
        <fullName evidence="1">Uncharacterized protein</fullName>
    </submittedName>
</protein>
<accession>X1TF56</accession>
<organism evidence="1">
    <name type="scientific">marine sediment metagenome</name>
    <dbReference type="NCBI Taxonomy" id="412755"/>
    <lineage>
        <taxon>unclassified sequences</taxon>
        <taxon>metagenomes</taxon>
        <taxon>ecological metagenomes</taxon>
    </lineage>
</organism>
<dbReference type="EMBL" id="BARW01006098">
    <property type="protein sequence ID" value="GAI86225.1"/>
    <property type="molecule type" value="Genomic_DNA"/>
</dbReference>
<comment type="caution">
    <text evidence="1">The sequence shown here is derived from an EMBL/GenBank/DDBJ whole genome shotgun (WGS) entry which is preliminary data.</text>
</comment>
<evidence type="ECO:0000313" key="1">
    <source>
        <dbReference type="EMBL" id="GAI86225.1"/>
    </source>
</evidence>
<reference evidence="1" key="1">
    <citation type="journal article" date="2014" name="Front. Microbiol.">
        <title>High frequency of phylogenetically diverse reductive dehalogenase-homologous genes in deep subseafloor sedimentary metagenomes.</title>
        <authorList>
            <person name="Kawai M."/>
            <person name="Futagami T."/>
            <person name="Toyoda A."/>
            <person name="Takaki Y."/>
            <person name="Nishi S."/>
            <person name="Hori S."/>
            <person name="Arai W."/>
            <person name="Tsubouchi T."/>
            <person name="Morono Y."/>
            <person name="Uchiyama I."/>
            <person name="Ito T."/>
            <person name="Fujiyama A."/>
            <person name="Inagaki F."/>
            <person name="Takami H."/>
        </authorList>
    </citation>
    <scope>NUCLEOTIDE SEQUENCE</scope>
    <source>
        <strain evidence="1">Expedition CK06-06</strain>
    </source>
</reference>
<name>X1TF56_9ZZZZ</name>
<gene>
    <name evidence="1" type="ORF">S12H4_12781</name>
</gene>
<proteinExistence type="predicted"/>
<dbReference type="AlphaFoldDB" id="X1TF56"/>
<sequence>MTGEVVISPEKNWPDESAEIVRGDQADLPLNVAFVGGGKACYDLLQMLDNERLSRLKMKILGVADIDPLHTIFPAHTSLHSNVSPGHPRKRD</sequence>